<dbReference type="InterPro" id="IPR036390">
    <property type="entry name" value="WH_DNA-bd_sf"/>
</dbReference>
<accession>A0A3M0I048</accession>
<gene>
    <name evidence="3" type="ORF">CTZ28_45675</name>
</gene>
<proteinExistence type="predicted"/>
<organism evidence="3 4">
    <name type="scientific">Streptomyces shenzhenensis</name>
    <dbReference type="NCBI Taxonomy" id="943815"/>
    <lineage>
        <taxon>Bacteria</taxon>
        <taxon>Bacillati</taxon>
        <taxon>Actinomycetota</taxon>
        <taxon>Actinomycetes</taxon>
        <taxon>Kitasatosporales</taxon>
        <taxon>Streptomycetaceae</taxon>
        <taxon>Streptomyces</taxon>
    </lineage>
</organism>
<dbReference type="PANTHER" id="PTHR33164">
    <property type="entry name" value="TRANSCRIPTIONAL REGULATOR, MARR FAMILY"/>
    <property type="match status" value="1"/>
</dbReference>
<dbReference type="InterPro" id="IPR039422">
    <property type="entry name" value="MarR/SlyA-like"/>
</dbReference>
<dbReference type="GO" id="GO:0003700">
    <property type="term" value="F:DNA-binding transcription factor activity"/>
    <property type="evidence" value="ECO:0007669"/>
    <property type="project" value="InterPro"/>
</dbReference>
<name>A0A3M0I048_9ACTN</name>
<dbReference type="SMART" id="SM00347">
    <property type="entry name" value="HTH_MARR"/>
    <property type="match status" value="1"/>
</dbReference>
<evidence type="ECO:0000259" key="2">
    <source>
        <dbReference type="PROSITE" id="PS50995"/>
    </source>
</evidence>
<dbReference type="Gene3D" id="1.10.10.10">
    <property type="entry name" value="Winged helix-like DNA-binding domain superfamily/Winged helix DNA-binding domain"/>
    <property type="match status" value="1"/>
</dbReference>
<feature type="domain" description="HTH marR-type" evidence="2">
    <location>
        <begin position="12"/>
        <end position="148"/>
    </location>
</feature>
<evidence type="ECO:0000256" key="1">
    <source>
        <dbReference type="SAM" id="MobiDB-lite"/>
    </source>
</evidence>
<reference evidence="3 4" key="1">
    <citation type="submission" date="2017-11" db="EMBL/GenBank/DDBJ databases">
        <title>Draft genome of actinobacteria isolated from guarana (Paullinia cupana (Mart.) Ducke.</title>
        <authorList>
            <person name="Siqueira K.A."/>
            <person name="Liotti R.G."/>
            <person name="Mendes T.A.O."/>
            <person name="Soares M.A."/>
        </authorList>
    </citation>
    <scope>NUCLEOTIDE SEQUENCE [LARGE SCALE GENOMIC DNA]</scope>
    <source>
        <strain evidence="3 4">193</strain>
    </source>
</reference>
<dbReference type="PANTHER" id="PTHR33164:SF99">
    <property type="entry name" value="MARR FAMILY REGULATORY PROTEIN"/>
    <property type="match status" value="1"/>
</dbReference>
<dbReference type="AlphaFoldDB" id="A0A3M0I048"/>
<feature type="region of interest" description="Disordered" evidence="1">
    <location>
        <begin position="149"/>
        <end position="176"/>
    </location>
</feature>
<dbReference type="SUPFAM" id="SSF46785">
    <property type="entry name" value="Winged helix' DNA-binding domain"/>
    <property type="match status" value="1"/>
</dbReference>
<dbReference type="InterPro" id="IPR000835">
    <property type="entry name" value="HTH_MarR-typ"/>
</dbReference>
<keyword evidence="4" id="KW-1185">Reference proteome</keyword>
<evidence type="ECO:0000313" key="4">
    <source>
        <dbReference type="Proteomes" id="UP000270471"/>
    </source>
</evidence>
<dbReference type="EMBL" id="PENI01000070">
    <property type="protein sequence ID" value="RMB79419.1"/>
    <property type="molecule type" value="Genomic_DNA"/>
</dbReference>
<dbReference type="GO" id="GO:0006950">
    <property type="term" value="P:response to stress"/>
    <property type="evidence" value="ECO:0007669"/>
    <property type="project" value="TreeGrafter"/>
</dbReference>
<sequence length="176" mass="20135">MEEPVRRLTAEEQHAWRSFVRMHEKLMGRLSRLMQTESNVSPADFAVLVELTDVPEGRRPFLDIARALEWEKSRMSHHIARMVKRGLVVRDRSPEGGRGTFVVITDEGRAVIEAAVPRHVEAVRKLFLDNVTPSELRLLARISERVAEKLDEEPSCPERVARPAARGRRERRRGGG</sequence>
<evidence type="ECO:0000313" key="3">
    <source>
        <dbReference type="EMBL" id="RMB79419.1"/>
    </source>
</evidence>
<feature type="compositionally biased region" description="Basic residues" evidence="1">
    <location>
        <begin position="165"/>
        <end position="176"/>
    </location>
</feature>
<dbReference type="PROSITE" id="PS50995">
    <property type="entry name" value="HTH_MARR_2"/>
    <property type="match status" value="1"/>
</dbReference>
<dbReference type="RefSeq" id="WP_121895907.1">
    <property type="nucleotide sequence ID" value="NZ_PENI01000070.1"/>
</dbReference>
<dbReference type="InterPro" id="IPR036388">
    <property type="entry name" value="WH-like_DNA-bd_sf"/>
</dbReference>
<comment type="caution">
    <text evidence="3">The sequence shown here is derived from an EMBL/GenBank/DDBJ whole genome shotgun (WGS) entry which is preliminary data.</text>
</comment>
<dbReference type="Proteomes" id="UP000270471">
    <property type="component" value="Unassembled WGS sequence"/>
</dbReference>
<dbReference type="Pfam" id="PF12802">
    <property type="entry name" value="MarR_2"/>
    <property type="match status" value="1"/>
</dbReference>
<protein>
    <submittedName>
        <fullName evidence="3">MarR family transcriptional regulator</fullName>
    </submittedName>
</protein>
<dbReference type="OrthoDB" id="8635520at2"/>